<keyword evidence="3" id="KW-1185">Reference proteome</keyword>
<organism evidence="2 3">
    <name type="scientific">Labilithrix luteola</name>
    <dbReference type="NCBI Taxonomy" id="1391654"/>
    <lineage>
        <taxon>Bacteria</taxon>
        <taxon>Pseudomonadati</taxon>
        <taxon>Myxococcota</taxon>
        <taxon>Polyangia</taxon>
        <taxon>Polyangiales</taxon>
        <taxon>Labilitrichaceae</taxon>
        <taxon>Labilithrix</taxon>
    </lineage>
</organism>
<dbReference type="PROSITE" id="PS51186">
    <property type="entry name" value="GNAT"/>
    <property type="match status" value="1"/>
</dbReference>
<dbReference type="Proteomes" id="UP000064967">
    <property type="component" value="Chromosome"/>
</dbReference>
<dbReference type="Gene3D" id="3.40.630.30">
    <property type="match status" value="1"/>
</dbReference>
<accession>A0A0K1PPR7</accession>
<proteinExistence type="predicted"/>
<dbReference type="Pfam" id="PF13302">
    <property type="entry name" value="Acetyltransf_3"/>
    <property type="match status" value="1"/>
</dbReference>
<dbReference type="KEGG" id="llu:AKJ09_01778"/>
<name>A0A0K1PPR7_9BACT</name>
<feature type="domain" description="N-acetyltransferase" evidence="1">
    <location>
        <begin position="1"/>
        <end position="172"/>
    </location>
</feature>
<dbReference type="EMBL" id="CP012333">
    <property type="protein sequence ID" value="AKU95114.1"/>
    <property type="molecule type" value="Genomic_DNA"/>
</dbReference>
<dbReference type="PANTHER" id="PTHR39173">
    <property type="entry name" value="ACETYLTRANSFERASE"/>
    <property type="match status" value="1"/>
</dbReference>
<protein>
    <submittedName>
        <fullName evidence="2">Acetyltransferase</fullName>
    </submittedName>
</protein>
<evidence type="ECO:0000313" key="2">
    <source>
        <dbReference type="EMBL" id="AKU95114.1"/>
    </source>
</evidence>
<dbReference type="AlphaFoldDB" id="A0A0K1PPR7"/>
<sequence>MEIHLVSPTEGCRESFLRALREFRHEGLPWWVGGDLEGIEQDFPAFVAKKLADSNRRTENFVPATHLWAVAEEQFVGRISIRHELNEALRVEGGHIGYDTVPSFRGRGIATEMLRQALPVARTLGLTAVLLTCDDTNAASIHIIERNGGTLRETKVLNSNRPPKRYYWIILS</sequence>
<evidence type="ECO:0000313" key="3">
    <source>
        <dbReference type="Proteomes" id="UP000064967"/>
    </source>
</evidence>
<reference evidence="2 3" key="1">
    <citation type="submission" date="2015-08" db="EMBL/GenBank/DDBJ databases">
        <authorList>
            <person name="Babu N.S."/>
            <person name="Beckwith C.J."/>
            <person name="Beseler K.G."/>
            <person name="Brison A."/>
            <person name="Carone J.V."/>
            <person name="Caskin T.P."/>
            <person name="Diamond M."/>
            <person name="Durham M.E."/>
            <person name="Foxe J.M."/>
            <person name="Go M."/>
            <person name="Henderson B.A."/>
            <person name="Jones I.B."/>
            <person name="McGettigan J.A."/>
            <person name="Micheletti S.J."/>
            <person name="Nasrallah M.E."/>
            <person name="Ortiz D."/>
            <person name="Piller C.R."/>
            <person name="Privatt S.R."/>
            <person name="Schneider S.L."/>
            <person name="Sharp S."/>
            <person name="Smith T.C."/>
            <person name="Stanton J.D."/>
            <person name="Ullery H.E."/>
            <person name="Wilson R.J."/>
            <person name="Serrano M.G."/>
            <person name="Buck G."/>
            <person name="Lee V."/>
            <person name="Wang Y."/>
            <person name="Carvalho R."/>
            <person name="Voegtly L."/>
            <person name="Shi R."/>
            <person name="Duckworth R."/>
            <person name="Johnson A."/>
            <person name="Loviza R."/>
            <person name="Walstead R."/>
            <person name="Shah Z."/>
            <person name="Kiflezghi M."/>
            <person name="Wade K."/>
            <person name="Ball S.L."/>
            <person name="Bradley K.W."/>
            <person name="Asai D.J."/>
            <person name="Bowman C.A."/>
            <person name="Russell D.A."/>
            <person name="Pope W.H."/>
            <person name="Jacobs-Sera D."/>
            <person name="Hendrix R.W."/>
            <person name="Hatfull G.F."/>
        </authorList>
    </citation>
    <scope>NUCLEOTIDE SEQUENCE [LARGE SCALE GENOMIC DNA]</scope>
    <source>
        <strain evidence="2 3">DSM 27648</strain>
    </source>
</reference>
<evidence type="ECO:0000259" key="1">
    <source>
        <dbReference type="PROSITE" id="PS51186"/>
    </source>
</evidence>
<gene>
    <name evidence="2" type="ORF">AKJ09_01778</name>
</gene>
<dbReference type="PANTHER" id="PTHR39173:SF1">
    <property type="entry name" value="ACETYLTRANSFERASE"/>
    <property type="match status" value="1"/>
</dbReference>
<dbReference type="InterPro" id="IPR000182">
    <property type="entry name" value="GNAT_dom"/>
</dbReference>
<dbReference type="InterPro" id="IPR016181">
    <property type="entry name" value="Acyl_CoA_acyltransferase"/>
</dbReference>
<dbReference type="SUPFAM" id="SSF55729">
    <property type="entry name" value="Acyl-CoA N-acyltransferases (Nat)"/>
    <property type="match status" value="1"/>
</dbReference>
<dbReference type="STRING" id="1391654.AKJ09_01778"/>
<keyword evidence="2" id="KW-0808">Transferase</keyword>
<dbReference type="CDD" id="cd04301">
    <property type="entry name" value="NAT_SF"/>
    <property type="match status" value="1"/>
</dbReference>
<dbReference type="GO" id="GO:0016747">
    <property type="term" value="F:acyltransferase activity, transferring groups other than amino-acyl groups"/>
    <property type="evidence" value="ECO:0007669"/>
    <property type="project" value="InterPro"/>
</dbReference>